<dbReference type="Proteomes" id="UP000515211">
    <property type="component" value="Chromosome 1"/>
</dbReference>
<feature type="compositionally biased region" description="Low complexity" evidence="2">
    <location>
        <begin position="140"/>
        <end position="160"/>
    </location>
</feature>
<protein>
    <submittedName>
        <fullName evidence="4">Uncharacterized protein LOC107490156</fullName>
    </submittedName>
</protein>
<organism evidence="3 4">
    <name type="scientific">Arachis duranensis</name>
    <name type="common">Wild peanut</name>
    <dbReference type="NCBI Taxonomy" id="130453"/>
    <lineage>
        <taxon>Eukaryota</taxon>
        <taxon>Viridiplantae</taxon>
        <taxon>Streptophyta</taxon>
        <taxon>Embryophyta</taxon>
        <taxon>Tracheophyta</taxon>
        <taxon>Spermatophyta</taxon>
        <taxon>Magnoliopsida</taxon>
        <taxon>eudicotyledons</taxon>
        <taxon>Gunneridae</taxon>
        <taxon>Pentapetalae</taxon>
        <taxon>rosids</taxon>
        <taxon>fabids</taxon>
        <taxon>Fabales</taxon>
        <taxon>Fabaceae</taxon>
        <taxon>Papilionoideae</taxon>
        <taxon>50 kb inversion clade</taxon>
        <taxon>dalbergioids sensu lato</taxon>
        <taxon>Dalbergieae</taxon>
        <taxon>Pterocarpus clade</taxon>
        <taxon>Arachis</taxon>
    </lineage>
</organism>
<dbReference type="RefSeq" id="XP_015966418.1">
    <property type="nucleotide sequence ID" value="XM_016110932.1"/>
</dbReference>
<feature type="region of interest" description="Disordered" evidence="2">
    <location>
        <begin position="107"/>
        <end position="126"/>
    </location>
</feature>
<gene>
    <name evidence="4" type="primary">LOC107490156</name>
</gene>
<evidence type="ECO:0000313" key="4">
    <source>
        <dbReference type="RefSeq" id="XP_015966418.1"/>
    </source>
</evidence>
<feature type="coiled-coil region" evidence="1">
    <location>
        <begin position="216"/>
        <end position="243"/>
    </location>
</feature>
<proteinExistence type="predicted"/>
<keyword evidence="1" id="KW-0175">Coiled coil</keyword>
<feature type="compositionally biased region" description="Basic and acidic residues" evidence="2">
    <location>
        <begin position="274"/>
        <end position="306"/>
    </location>
</feature>
<dbReference type="OrthoDB" id="1435444at2759"/>
<evidence type="ECO:0000313" key="3">
    <source>
        <dbReference type="Proteomes" id="UP000515211"/>
    </source>
</evidence>
<reference evidence="4" key="2">
    <citation type="submission" date="2025-08" db="UniProtKB">
        <authorList>
            <consortium name="RefSeq"/>
        </authorList>
    </citation>
    <scope>IDENTIFICATION</scope>
    <source>
        <tissue evidence="4">Whole plant</tissue>
    </source>
</reference>
<name>A0A6P4DDJ1_ARADU</name>
<evidence type="ECO:0000256" key="1">
    <source>
        <dbReference type="SAM" id="Coils"/>
    </source>
</evidence>
<accession>A0A6P4DDJ1</accession>
<reference evidence="3" key="1">
    <citation type="journal article" date="2016" name="Nat. Genet.">
        <title>The genome sequences of Arachis duranensis and Arachis ipaensis, the diploid ancestors of cultivated peanut.</title>
        <authorList>
            <person name="Bertioli D.J."/>
            <person name="Cannon S.B."/>
            <person name="Froenicke L."/>
            <person name="Huang G."/>
            <person name="Farmer A.D."/>
            <person name="Cannon E.K."/>
            <person name="Liu X."/>
            <person name="Gao D."/>
            <person name="Clevenger J."/>
            <person name="Dash S."/>
            <person name="Ren L."/>
            <person name="Moretzsohn M.C."/>
            <person name="Shirasawa K."/>
            <person name="Huang W."/>
            <person name="Vidigal B."/>
            <person name="Abernathy B."/>
            <person name="Chu Y."/>
            <person name="Niederhuth C.E."/>
            <person name="Umale P."/>
            <person name="Araujo A.C."/>
            <person name="Kozik A."/>
            <person name="Kim K.D."/>
            <person name="Burow M.D."/>
            <person name="Varshney R.K."/>
            <person name="Wang X."/>
            <person name="Zhang X."/>
            <person name="Barkley N."/>
            <person name="Guimaraes P.M."/>
            <person name="Isobe S."/>
            <person name="Guo B."/>
            <person name="Liao B."/>
            <person name="Stalker H.T."/>
            <person name="Schmitz R.J."/>
            <person name="Scheffler B.E."/>
            <person name="Leal-Bertioli S.C."/>
            <person name="Xun X."/>
            <person name="Jackson S.A."/>
            <person name="Michelmore R."/>
            <person name="Ozias-Akins P."/>
        </authorList>
    </citation>
    <scope>NUCLEOTIDE SEQUENCE [LARGE SCALE GENOMIC DNA]</scope>
    <source>
        <strain evidence="3">cv. V14167</strain>
    </source>
</reference>
<dbReference type="AlphaFoldDB" id="A0A6P4DDJ1"/>
<feature type="region of interest" description="Disordered" evidence="2">
    <location>
        <begin position="140"/>
        <end position="203"/>
    </location>
</feature>
<keyword evidence="3" id="KW-1185">Reference proteome</keyword>
<evidence type="ECO:0000256" key="2">
    <source>
        <dbReference type="SAM" id="MobiDB-lite"/>
    </source>
</evidence>
<feature type="region of interest" description="Disordered" evidence="2">
    <location>
        <begin position="271"/>
        <end position="345"/>
    </location>
</feature>
<dbReference type="GeneID" id="107490156"/>
<sequence>MMKTTQKAHDLIDMVVNNEYLYSSERQAAPKRGVFELERVDTILAQNKIMHQQLQQQIEMMSKRMDGLQLAAVSTINQPPVVWGQQEESYEEQQPEQVQYMHNQGAAPNFHRDTYNSSWRNHPNLRWGENQNQQLWQRNSNQNNSRNTNHQTHQNTNQNLYRKPQNNHPASNFYPPNNPSANQNNFHSPSTSHTQSQPPQESQRISNLEIMMEKMIKHQELANKNHEGSLRNLERQIGQLSKQIVAERPTNALPSDTIPNPKEECKAIQLRSGKAVENDKGAGQKQVDEDKHDKESSKKKEDEPQASKKGKQVMEEDTQEKRKEAKPYIPPLPYPQRLHKELKDQ</sequence>
<feature type="compositionally biased region" description="Low complexity" evidence="2">
    <location>
        <begin position="187"/>
        <end position="203"/>
    </location>
</feature>
<dbReference type="KEGG" id="adu:107490156"/>